<proteinExistence type="predicted"/>
<keyword evidence="1" id="KW-0489">Methyltransferase</keyword>
<name>A0ABU5F2C3_9BACT</name>
<dbReference type="RefSeq" id="WP_320687951.1">
    <property type="nucleotide sequence ID" value="NZ_JAXBLV010000196.1"/>
</dbReference>
<dbReference type="InterPro" id="IPR030807">
    <property type="entry name" value="Methyltran_NanM"/>
</dbReference>
<evidence type="ECO:0000313" key="1">
    <source>
        <dbReference type="EMBL" id="MDY3561556.1"/>
    </source>
</evidence>
<sequence>MRQFLRKFRAALLGQDAEADGLRKQLAATIRDLTALRREKDAELTAARAHAQELGAARLAKEQELACVWEHAHKLDASLQRLDAFVQAGGHLAPGVGSGAGYDFLTHAFGPEPPSVPSVIVPDIEPTESDVRIAARLLRAYHRAAEEEERRGCAPAGDCWAWIKTLQAEFFATLRRNDPAELAAYLCNMGRRDATIGTDQGNLEYDKLRTDPAHRDRLALRFKDKLLSLAEAVGAAPCENPEQGAWGRALHADPDVLAGAIAGAFGLDIAPPPIDGGLLKVPTSHGLFCERDCQGLYVAWTLRQTLGSLGGAAVCEIGAGSGRAAYWSRRLGCGSYTIFDLPHTNVVHGFYLLKALAEDRVFLYGEPPPSQRGGTTILPYFATDAAPARAFDLVLNQDSFPEISAPVVRGYLNWIRSATRRYFLSLNHESKPIVIGGGGRQSSVPELVAEVGGFRRVWRAPDWLRRGYTIELYEVGEAG</sequence>
<dbReference type="NCBIfam" id="TIGR04371">
    <property type="entry name" value="methyltran_NanM"/>
    <property type="match status" value="1"/>
</dbReference>
<dbReference type="GO" id="GO:0032259">
    <property type="term" value="P:methylation"/>
    <property type="evidence" value="ECO:0007669"/>
    <property type="project" value="UniProtKB-KW"/>
</dbReference>
<dbReference type="EC" id="2.1.1.-" evidence="1"/>
<comment type="caution">
    <text evidence="1">The sequence shown here is derived from an EMBL/GenBank/DDBJ whole genome shotgun (WGS) entry which is preliminary data.</text>
</comment>
<keyword evidence="1" id="KW-0808">Transferase</keyword>
<gene>
    <name evidence="1" type="ORF">R5W23_002834</name>
</gene>
<reference evidence="2" key="1">
    <citation type="journal article" date="2023" name="Mar. Drugs">
        <title>Gemmata algarum, a Novel Planctomycete Isolated from an Algal Mat, Displays Antimicrobial Activity.</title>
        <authorList>
            <person name="Kumar G."/>
            <person name="Kallscheuer N."/>
            <person name="Kashif M."/>
            <person name="Ahamad S."/>
            <person name="Jagadeeshwari U."/>
            <person name="Pannikurungottu S."/>
            <person name="Haufschild T."/>
            <person name="Kabuu M."/>
            <person name="Sasikala C."/>
            <person name="Jogler C."/>
            <person name="Ramana C."/>
        </authorList>
    </citation>
    <scope>NUCLEOTIDE SEQUENCE [LARGE SCALE GENOMIC DNA]</scope>
    <source>
        <strain evidence="2">JC673</strain>
    </source>
</reference>
<dbReference type="GO" id="GO:0008168">
    <property type="term" value="F:methyltransferase activity"/>
    <property type="evidence" value="ECO:0007669"/>
    <property type="project" value="UniProtKB-KW"/>
</dbReference>
<dbReference type="Proteomes" id="UP001272242">
    <property type="component" value="Unassembled WGS sequence"/>
</dbReference>
<dbReference type="EMBL" id="JAXBLV010000196">
    <property type="protein sequence ID" value="MDY3561556.1"/>
    <property type="molecule type" value="Genomic_DNA"/>
</dbReference>
<keyword evidence="2" id="KW-1185">Reference proteome</keyword>
<evidence type="ECO:0000313" key="2">
    <source>
        <dbReference type="Proteomes" id="UP001272242"/>
    </source>
</evidence>
<accession>A0ABU5F2C3</accession>
<organism evidence="1 2">
    <name type="scientific">Gemmata algarum</name>
    <dbReference type="NCBI Taxonomy" id="2975278"/>
    <lineage>
        <taxon>Bacteria</taxon>
        <taxon>Pseudomonadati</taxon>
        <taxon>Planctomycetota</taxon>
        <taxon>Planctomycetia</taxon>
        <taxon>Gemmatales</taxon>
        <taxon>Gemmataceae</taxon>
        <taxon>Gemmata</taxon>
    </lineage>
</organism>
<protein>
    <submittedName>
        <fullName evidence="1">Sugar O-methyltransferase</fullName>
        <ecNumber evidence="1">2.1.1.-</ecNumber>
    </submittedName>
</protein>
<dbReference type="SUPFAM" id="SSF53335">
    <property type="entry name" value="S-adenosyl-L-methionine-dependent methyltransferases"/>
    <property type="match status" value="1"/>
</dbReference>
<dbReference type="InterPro" id="IPR029063">
    <property type="entry name" value="SAM-dependent_MTases_sf"/>
</dbReference>